<name>A0A0P6CCS3_9CRUS</name>
<proteinExistence type="predicted"/>
<comment type="caution">
    <text evidence="1">The sequence shown here is derived from an EMBL/GenBank/DDBJ whole genome shotgun (WGS) entry which is preliminary data.</text>
</comment>
<organism evidence="1 2">
    <name type="scientific">Daphnia magna</name>
    <dbReference type="NCBI Taxonomy" id="35525"/>
    <lineage>
        <taxon>Eukaryota</taxon>
        <taxon>Metazoa</taxon>
        <taxon>Ecdysozoa</taxon>
        <taxon>Arthropoda</taxon>
        <taxon>Crustacea</taxon>
        <taxon>Branchiopoda</taxon>
        <taxon>Diplostraca</taxon>
        <taxon>Cladocera</taxon>
        <taxon>Anomopoda</taxon>
        <taxon>Daphniidae</taxon>
        <taxon>Daphnia</taxon>
    </lineage>
</organism>
<sequence>MFSYDLSFISTFKVESFEETEMAMASIRQWHRLPDNNKLRQDFSRRWMANESGLGARAAKGCAPLTDRSMGHCDEAEKTTTTTTGTARKRVIKHRPKCWASAMCILPLLYFIFKSSSYLVY</sequence>
<reference evidence="1 2" key="1">
    <citation type="submission" date="2016-03" db="EMBL/GenBank/DDBJ databases">
        <title>EvidentialGene: Evidence-directed Construction of Genes on Genomes.</title>
        <authorList>
            <person name="Gilbert D.G."/>
            <person name="Choi J.-H."/>
            <person name="Mockaitis K."/>
            <person name="Colbourne J."/>
            <person name="Pfrender M."/>
        </authorList>
    </citation>
    <scope>NUCLEOTIDE SEQUENCE [LARGE SCALE GENOMIC DNA]</scope>
    <source>
        <strain evidence="1 2">Xinb3</strain>
        <tissue evidence="1">Complete organism</tissue>
    </source>
</reference>
<evidence type="ECO:0000313" key="1">
    <source>
        <dbReference type="EMBL" id="KZS13360.1"/>
    </source>
</evidence>
<accession>A0A0P6CCS3</accession>
<protein>
    <submittedName>
        <fullName evidence="1">Uncharacterized protein</fullName>
    </submittedName>
</protein>
<evidence type="ECO:0000313" key="2">
    <source>
        <dbReference type="Proteomes" id="UP000076858"/>
    </source>
</evidence>
<gene>
    <name evidence="1" type="ORF">APZ42_021529</name>
</gene>
<dbReference type="AlphaFoldDB" id="A0A0P6CCS3"/>
<dbReference type="Proteomes" id="UP000076858">
    <property type="component" value="Unassembled WGS sequence"/>
</dbReference>
<keyword evidence="2" id="KW-1185">Reference proteome</keyword>
<dbReference type="EMBL" id="LRGB01001194">
    <property type="protein sequence ID" value="KZS13360.1"/>
    <property type="molecule type" value="Genomic_DNA"/>
</dbReference>